<comment type="caution">
    <text evidence="1">The sequence shown here is derived from an EMBL/GenBank/DDBJ whole genome shotgun (WGS) entry which is preliminary data.</text>
</comment>
<name>X1TTP1_9ZZZZ</name>
<protein>
    <recommendedName>
        <fullName evidence="2">FAD-binding domain-containing protein</fullName>
    </recommendedName>
</protein>
<reference evidence="1" key="1">
    <citation type="journal article" date="2014" name="Front. Microbiol.">
        <title>High frequency of phylogenetically diverse reductive dehalogenase-homologous genes in deep subseafloor sedimentary metagenomes.</title>
        <authorList>
            <person name="Kawai M."/>
            <person name="Futagami T."/>
            <person name="Toyoda A."/>
            <person name="Takaki Y."/>
            <person name="Nishi S."/>
            <person name="Hori S."/>
            <person name="Arai W."/>
            <person name="Tsubouchi T."/>
            <person name="Morono Y."/>
            <person name="Uchiyama I."/>
            <person name="Ito T."/>
            <person name="Fujiyama A."/>
            <person name="Inagaki F."/>
            <person name="Takami H."/>
        </authorList>
    </citation>
    <scope>NUCLEOTIDE SEQUENCE</scope>
    <source>
        <strain evidence="1">Expedition CK06-06</strain>
    </source>
</reference>
<sequence>MGDDNFNYKVADFFNQFIKDPNAKKHIPGSNYKTIWSGACPIYAEGVMLKSLYADNIMMIGDSAGFASPITGEGIYYSVFSGEAAAEVAIESLEKEDYSGEMLKKYKSHSIVKELSKTFKMHIGARNYFYRDNGKKLNEMFKRAEIDTEYRKEIIDKFFGK</sequence>
<dbReference type="PANTHER" id="PTHR42685">
    <property type="entry name" value="GERANYLGERANYL DIPHOSPHATE REDUCTASE"/>
    <property type="match status" value="1"/>
</dbReference>
<dbReference type="PANTHER" id="PTHR42685:SF22">
    <property type="entry name" value="CONDITIONED MEDIUM FACTOR RECEPTOR 1"/>
    <property type="match status" value="1"/>
</dbReference>
<gene>
    <name evidence="1" type="ORF">S12H4_40169</name>
</gene>
<dbReference type="AlphaFoldDB" id="X1TTP1"/>
<dbReference type="InterPro" id="IPR050407">
    <property type="entry name" value="Geranylgeranyl_reductase"/>
</dbReference>
<evidence type="ECO:0000313" key="1">
    <source>
        <dbReference type="EMBL" id="GAI90925.1"/>
    </source>
</evidence>
<dbReference type="EMBL" id="BARW01024358">
    <property type="protein sequence ID" value="GAI90925.1"/>
    <property type="molecule type" value="Genomic_DNA"/>
</dbReference>
<accession>X1TTP1</accession>
<dbReference type="InterPro" id="IPR036188">
    <property type="entry name" value="FAD/NAD-bd_sf"/>
</dbReference>
<proteinExistence type="predicted"/>
<organism evidence="1">
    <name type="scientific">marine sediment metagenome</name>
    <dbReference type="NCBI Taxonomy" id="412755"/>
    <lineage>
        <taxon>unclassified sequences</taxon>
        <taxon>metagenomes</taxon>
        <taxon>ecological metagenomes</taxon>
    </lineage>
</organism>
<evidence type="ECO:0008006" key="2">
    <source>
        <dbReference type="Google" id="ProtNLM"/>
    </source>
</evidence>
<dbReference type="Gene3D" id="3.50.50.60">
    <property type="entry name" value="FAD/NAD(P)-binding domain"/>
    <property type="match status" value="1"/>
</dbReference>
<dbReference type="SUPFAM" id="SSF51905">
    <property type="entry name" value="FAD/NAD(P)-binding domain"/>
    <property type="match status" value="1"/>
</dbReference>